<evidence type="ECO:0000259" key="1">
    <source>
        <dbReference type="Pfam" id="PF00149"/>
    </source>
</evidence>
<sequence length="196" mass="22817">MKILVLSDVESKYYWDFFSKDKFEGIDIIVSCGDLNSEYLSFLVTLTNLPVIYVCGNHDYKYEEKPPEGCFCIEDEIFEYKGVRFLGLGGSMLYDGRGIQFTEKEMKSRVRKMRRKIRKAGGFDVLVTHAPAFGINDGTDLPHRGFEAFRELLDTYSPKLFVHGHVHLNYGLKYPREDMYNDTKVVNAYERYIIEI</sequence>
<proteinExistence type="predicted"/>
<dbReference type="STRING" id="39495.SAMN02745111_01539"/>
<reference evidence="2 3" key="1">
    <citation type="submission" date="2017-02" db="EMBL/GenBank/DDBJ databases">
        <authorList>
            <person name="Peterson S.W."/>
        </authorList>
    </citation>
    <scope>NUCLEOTIDE SEQUENCE [LARGE SCALE GENOMIC DNA]</scope>
    <source>
        <strain evidence="2 3">ATCC 35992</strain>
    </source>
</reference>
<evidence type="ECO:0000313" key="3">
    <source>
        <dbReference type="Proteomes" id="UP000190814"/>
    </source>
</evidence>
<keyword evidence="3" id="KW-1185">Reference proteome</keyword>
<gene>
    <name evidence="2" type="ORF">SAMN02745111_01539</name>
</gene>
<dbReference type="OrthoDB" id="9783591at2"/>
<dbReference type="Gene3D" id="3.60.21.10">
    <property type="match status" value="1"/>
</dbReference>
<dbReference type="Pfam" id="PF00149">
    <property type="entry name" value="Metallophos"/>
    <property type="match status" value="1"/>
</dbReference>
<dbReference type="RefSeq" id="WP_078766404.1">
    <property type="nucleotide sequence ID" value="NZ_FUXZ01000009.1"/>
</dbReference>
<accession>A0A1T4VTA4</accession>
<evidence type="ECO:0000313" key="2">
    <source>
        <dbReference type="EMBL" id="SKA68139.1"/>
    </source>
</evidence>
<dbReference type="PANTHER" id="PTHR12905:SF0">
    <property type="entry name" value="CALCINEURIN-LIKE PHOSPHOESTERASE DOMAIN-CONTAINING PROTEIN"/>
    <property type="match status" value="1"/>
</dbReference>
<dbReference type="EMBL" id="FUXZ01000009">
    <property type="protein sequence ID" value="SKA68139.1"/>
    <property type="molecule type" value="Genomic_DNA"/>
</dbReference>
<protein>
    <submittedName>
        <fullName evidence="2">Predicted phosphoesterase</fullName>
    </submittedName>
</protein>
<dbReference type="InterPro" id="IPR029052">
    <property type="entry name" value="Metallo-depent_PP-like"/>
</dbReference>
<name>A0A1T4VTA4_9FIRM</name>
<dbReference type="Proteomes" id="UP000190814">
    <property type="component" value="Unassembled WGS sequence"/>
</dbReference>
<dbReference type="AlphaFoldDB" id="A0A1T4VTA4"/>
<dbReference type="SUPFAM" id="SSF56300">
    <property type="entry name" value="Metallo-dependent phosphatases"/>
    <property type="match status" value="1"/>
</dbReference>
<dbReference type="PANTHER" id="PTHR12905">
    <property type="entry name" value="METALLOPHOSPHOESTERASE"/>
    <property type="match status" value="1"/>
</dbReference>
<dbReference type="GO" id="GO:0016787">
    <property type="term" value="F:hydrolase activity"/>
    <property type="evidence" value="ECO:0007669"/>
    <property type="project" value="InterPro"/>
</dbReference>
<dbReference type="InterPro" id="IPR004843">
    <property type="entry name" value="Calcineurin-like_PHP"/>
</dbReference>
<dbReference type="InterPro" id="IPR051693">
    <property type="entry name" value="UPF0046_metallophosphoest"/>
</dbReference>
<organism evidence="2 3">
    <name type="scientific">Eubacterium uniforme</name>
    <dbReference type="NCBI Taxonomy" id="39495"/>
    <lineage>
        <taxon>Bacteria</taxon>
        <taxon>Bacillati</taxon>
        <taxon>Bacillota</taxon>
        <taxon>Clostridia</taxon>
        <taxon>Eubacteriales</taxon>
        <taxon>Eubacteriaceae</taxon>
        <taxon>Eubacterium</taxon>
    </lineage>
</organism>
<feature type="domain" description="Calcineurin-like phosphoesterase" evidence="1">
    <location>
        <begin position="1"/>
        <end position="167"/>
    </location>
</feature>